<dbReference type="EMBL" id="SOAM01000002">
    <property type="protein sequence ID" value="TDS77117.1"/>
    <property type="molecule type" value="Genomic_DNA"/>
</dbReference>
<name>A0A4R7FL76_9MICO</name>
<dbReference type="GO" id="GO:0016491">
    <property type="term" value="F:oxidoreductase activity"/>
    <property type="evidence" value="ECO:0007669"/>
    <property type="project" value="UniProtKB-KW"/>
</dbReference>
<sequence>MRSTGNTIFLPGGTSGLGRGLAERFAARGDRVIIGGRRQELLDQIAASSDRIEAVRIDTSDAASIRDVSAEVQERFPETDALLAMAGIMRPEDVTTGGFLADAEATVTTNLLGPIRLWAAWADFLTAKEEATLITVSSGLAFTPLALTPTYDATKSGVHALSDAWRLQLAGTGVQVIELVPPAVRTDLMPGPNDANAMPLEEYLDETVRLLEEQPEAREILVQRVQRLRFSERDGDRDELMAVLAGSH</sequence>
<evidence type="ECO:0000256" key="1">
    <source>
        <dbReference type="ARBA" id="ARBA00006484"/>
    </source>
</evidence>
<evidence type="ECO:0000256" key="2">
    <source>
        <dbReference type="ARBA" id="ARBA00023002"/>
    </source>
</evidence>
<dbReference type="RefSeq" id="WP_133766224.1">
    <property type="nucleotide sequence ID" value="NZ_BAAARP010000002.1"/>
</dbReference>
<comment type="similarity">
    <text evidence="1">Belongs to the short-chain dehydrogenases/reductases (SDR) family.</text>
</comment>
<dbReference type="AlphaFoldDB" id="A0A4R7FL76"/>
<dbReference type="Pfam" id="PF00106">
    <property type="entry name" value="adh_short"/>
    <property type="match status" value="1"/>
</dbReference>
<accession>A0A4R7FL76</accession>
<dbReference type="Gene3D" id="3.40.50.720">
    <property type="entry name" value="NAD(P)-binding Rossmann-like Domain"/>
    <property type="match status" value="1"/>
</dbReference>
<dbReference type="InterPro" id="IPR036291">
    <property type="entry name" value="NAD(P)-bd_dom_sf"/>
</dbReference>
<gene>
    <name evidence="3" type="ORF">CLV52_2057</name>
</gene>
<proteinExistence type="inferred from homology"/>
<dbReference type="OrthoDB" id="9810734at2"/>
<reference evidence="3 4" key="1">
    <citation type="submission" date="2019-03" db="EMBL/GenBank/DDBJ databases">
        <title>Genomic Encyclopedia of Archaeal and Bacterial Type Strains, Phase II (KMG-II): from individual species to whole genera.</title>
        <authorList>
            <person name="Goeker M."/>
        </authorList>
    </citation>
    <scope>NUCLEOTIDE SEQUENCE [LARGE SCALE GENOMIC DNA]</scope>
    <source>
        <strain evidence="3 4">DSM 24782</strain>
    </source>
</reference>
<dbReference type="Proteomes" id="UP000295344">
    <property type="component" value="Unassembled WGS sequence"/>
</dbReference>
<comment type="caution">
    <text evidence="3">The sequence shown here is derived from an EMBL/GenBank/DDBJ whole genome shotgun (WGS) entry which is preliminary data.</text>
</comment>
<evidence type="ECO:0000313" key="3">
    <source>
        <dbReference type="EMBL" id="TDS77117.1"/>
    </source>
</evidence>
<protein>
    <submittedName>
        <fullName evidence="3">Short-subunit dehydrogenase involved in D-alanine esterification of teichoic acids</fullName>
    </submittedName>
</protein>
<dbReference type="SUPFAM" id="SSF51735">
    <property type="entry name" value="NAD(P)-binding Rossmann-fold domains"/>
    <property type="match status" value="1"/>
</dbReference>
<dbReference type="PANTHER" id="PTHR44169:SF6">
    <property type="entry name" value="NADPH-DEPENDENT 1-ACYLDIHYDROXYACETONE PHOSPHATE REDUCTASE"/>
    <property type="match status" value="1"/>
</dbReference>
<dbReference type="PRINTS" id="PR00081">
    <property type="entry name" value="GDHRDH"/>
</dbReference>
<dbReference type="InterPro" id="IPR002347">
    <property type="entry name" value="SDR_fam"/>
</dbReference>
<keyword evidence="4" id="KW-1185">Reference proteome</keyword>
<keyword evidence="2" id="KW-0560">Oxidoreductase</keyword>
<evidence type="ECO:0000313" key="4">
    <source>
        <dbReference type="Proteomes" id="UP000295344"/>
    </source>
</evidence>
<organism evidence="3 4">
    <name type="scientific">Amnibacterium kyonggiense</name>
    <dbReference type="NCBI Taxonomy" id="595671"/>
    <lineage>
        <taxon>Bacteria</taxon>
        <taxon>Bacillati</taxon>
        <taxon>Actinomycetota</taxon>
        <taxon>Actinomycetes</taxon>
        <taxon>Micrococcales</taxon>
        <taxon>Microbacteriaceae</taxon>
        <taxon>Amnibacterium</taxon>
    </lineage>
</organism>
<dbReference type="PANTHER" id="PTHR44169">
    <property type="entry name" value="NADPH-DEPENDENT 1-ACYLDIHYDROXYACETONE PHOSPHATE REDUCTASE"/>
    <property type="match status" value="1"/>
</dbReference>